<accession>A0A0E0F6V0</accession>
<dbReference type="HOGENOM" id="CLU_2945626_0_0_1"/>
<reference evidence="1" key="2">
    <citation type="submission" date="2018-05" db="EMBL/GenBank/DDBJ databases">
        <title>OmerRS3 (Oryza meridionalis Reference Sequence Version 3).</title>
        <authorList>
            <person name="Zhang J."/>
            <person name="Kudrna D."/>
            <person name="Lee S."/>
            <person name="Talag J."/>
            <person name="Welchert J."/>
            <person name="Wing R.A."/>
        </authorList>
    </citation>
    <scope>NUCLEOTIDE SEQUENCE [LARGE SCALE GENOMIC DNA]</scope>
    <source>
        <strain evidence="1">cv. OR44</strain>
    </source>
</reference>
<protein>
    <submittedName>
        <fullName evidence="1">Uncharacterized protein</fullName>
    </submittedName>
</protein>
<evidence type="ECO:0000313" key="1">
    <source>
        <dbReference type="EnsemblPlants" id="OMERI11G14220.6"/>
    </source>
</evidence>
<proteinExistence type="predicted"/>
<organism evidence="1">
    <name type="scientific">Oryza meridionalis</name>
    <dbReference type="NCBI Taxonomy" id="40149"/>
    <lineage>
        <taxon>Eukaryota</taxon>
        <taxon>Viridiplantae</taxon>
        <taxon>Streptophyta</taxon>
        <taxon>Embryophyta</taxon>
        <taxon>Tracheophyta</taxon>
        <taxon>Spermatophyta</taxon>
        <taxon>Magnoliopsida</taxon>
        <taxon>Liliopsida</taxon>
        <taxon>Poales</taxon>
        <taxon>Poaceae</taxon>
        <taxon>BOP clade</taxon>
        <taxon>Oryzoideae</taxon>
        <taxon>Oryzeae</taxon>
        <taxon>Oryzinae</taxon>
        <taxon>Oryza</taxon>
    </lineage>
</organism>
<keyword evidence="2" id="KW-1185">Reference proteome</keyword>
<sequence>MEFAARFRCLKYFVAPGHIKASKGPKLTSKNTRLEATSEYKIRGHIWEVRQDKRLHKLVG</sequence>
<dbReference type="EnsemblPlants" id="OMERI11G14220.6">
    <property type="protein sequence ID" value="OMERI11G14220.6"/>
    <property type="gene ID" value="OMERI11G14220"/>
</dbReference>
<name>A0A0E0F6V0_9ORYZ</name>
<dbReference type="Proteomes" id="UP000008021">
    <property type="component" value="Chromosome 11"/>
</dbReference>
<reference evidence="1" key="1">
    <citation type="submission" date="2015-04" db="UniProtKB">
        <authorList>
            <consortium name="EnsemblPlants"/>
        </authorList>
    </citation>
    <scope>IDENTIFICATION</scope>
</reference>
<dbReference type="Gramene" id="OMERI11G14220.6">
    <property type="protein sequence ID" value="OMERI11G14220.6"/>
    <property type="gene ID" value="OMERI11G14220"/>
</dbReference>
<evidence type="ECO:0000313" key="2">
    <source>
        <dbReference type="Proteomes" id="UP000008021"/>
    </source>
</evidence>
<dbReference type="AlphaFoldDB" id="A0A0E0F6V0"/>